<evidence type="ECO:0000313" key="1">
    <source>
        <dbReference type="Proteomes" id="UP000050795"/>
    </source>
</evidence>
<organism evidence="1 3">
    <name type="scientific">Trichobilharzia regenti</name>
    <name type="common">Nasal bird schistosome</name>
    <dbReference type="NCBI Taxonomy" id="157069"/>
    <lineage>
        <taxon>Eukaryota</taxon>
        <taxon>Metazoa</taxon>
        <taxon>Spiralia</taxon>
        <taxon>Lophotrochozoa</taxon>
        <taxon>Platyhelminthes</taxon>
        <taxon>Trematoda</taxon>
        <taxon>Digenea</taxon>
        <taxon>Strigeidida</taxon>
        <taxon>Schistosomatoidea</taxon>
        <taxon>Schistosomatidae</taxon>
        <taxon>Trichobilharzia</taxon>
    </lineage>
</organism>
<reference evidence="2 3" key="2">
    <citation type="submission" date="2023-11" db="UniProtKB">
        <authorList>
            <consortium name="WormBaseParasite"/>
        </authorList>
    </citation>
    <scope>IDENTIFICATION</scope>
</reference>
<protein>
    <submittedName>
        <fullName evidence="2 3">Uncharacterized protein</fullName>
    </submittedName>
</protein>
<accession>A0AA85J9F2</accession>
<proteinExistence type="predicted"/>
<keyword evidence="1" id="KW-1185">Reference proteome</keyword>
<dbReference type="Proteomes" id="UP000050795">
    <property type="component" value="Unassembled WGS sequence"/>
</dbReference>
<evidence type="ECO:0000313" key="2">
    <source>
        <dbReference type="WBParaSite" id="TREG1_133610.1"/>
    </source>
</evidence>
<dbReference type="WBParaSite" id="TREG1_133610.2">
    <property type="protein sequence ID" value="TREG1_133610.2"/>
    <property type="gene ID" value="TREG1_133610"/>
</dbReference>
<dbReference type="WBParaSite" id="TREG1_133610.1">
    <property type="protein sequence ID" value="TREG1_133610.1"/>
    <property type="gene ID" value="TREG1_133610"/>
</dbReference>
<reference evidence="1" key="1">
    <citation type="submission" date="2022-06" db="EMBL/GenBank/DDBJ databases">
        <authorList>
            <person name="Berger JAMES D."/>
            <person name="Berger JAMES D."/>
        </authorList>
    </citation>
    <scope>NUCLEOTIDE SEQUENCE [LARGE SCALE GENOMIC DNA]</scope>
</reference>
<sequence>MSTNRPLQVVNSSERSTDLSGIFGELILGRRFLSWDEFQKSLAEFQKLSCTHYVHTYSKTIPDDRFKYAFVGFKCTFGVNRTKPGLKLKYKSSKCCNCSSSFRVVLRSSEFIIASHNMVHNHLCSRVYMQNDRHLLLVHFRKPYFTVNHVMQNCKQWAWSRDLFASQCTSAVVLRNRSAAFESYISIVNKGLRKIHDEFGEVFARNYVVEVVAGINRTLNM</sequence>
<name>A0AA85J9F2_TRIRE</name>
<dbReference type="AlphaFoldDB" id="A0AA85J9F2"/>
<evidence type="ECO:0000313" key="3">
    <source>
        <dbReference type="WBParaSite" id="TREG1_133610.2"/>
    </source>
</evidence>